<dbReference type="AlphaFoldDB" id="A0A6A5RNR9"/>
<sequence length="67" mass="7969">MTAAWTYYVSTHGLLTELRALTQSYLFSSHCVEGARRRVYVDMESNRSWNLIWLVLRKIKDDRLIAY</sequence>
<proteinExistence type="predicted"/>
<dbReference type="RefSeq" id="XP_033449547.1">
    <property type="nucleotide sequence ID" value="XM_033592258.1"/>
</dbReference>
<protein>
    <submittedName>
        <fullName evidence="1">Uncharacterized protein</fullName>
    </submittedName>
</protein>
<organism evidence="1 2">
    <name type="scientific">Didymella exigua CBS 183.55</name>
    <dbReference type="NCBI Taxonomy" id="1150837"/>
    <lineage>
        <taxon>Eukaryota</taxon>
        <taxon>Fungi</taxon>
        <taxon>Dikarya</taxon>
        <taxon>Ascomycota</taxon>
        <taxon>Pezizomycotina</taxon>
        <taxon>Dothideomycetes</taxon>
        <taxon>Pleosporomycetidae</taxon>
        <taxon>Pleosporales</taxon>
        <taxon>Pleosporineae</taxon>
        <taxon>Didymellaceae</taxon>
        <taxon>Didymella</taxon>
    </lineage>
</organism>
<gene>
    <name evidence="1" type="ORF">M421DRAFT_419817</name>
</gene>
<evidence type="ECO:0000313" key="2">
    <source>
        <dbReference type="Proteomes" id="UP000800082"/>
    </source>
</evidence>
<dbReference type="OrthoDB" id="4932428at2759"/>
<accession>A0A6A5RNR9</accession>
<reference evidence="1" key="1">
    <citation type="journal article" date="2020" name="Stud. Mycol.">
        <title>101 Dothideomycetes genomes: a test case for predicting lifestyles and emergence of pathogens.</title>
        <authorList>
            <person name="Haridas S."/>
            <person name="Albert R."/>
            <person name="Binder M."/>
            <person name="Bloem J."/>
            <person name="Labutti K."/>
            <person name="Salamov A."/>
            <person name="Andreopoulos B."/>
            <person name="Baker S."/>
            <person name="Barry K."/>
            <person name="Bills G."/>
            <person name="Bluhm B."/>
            <person name="Cannon C."/>
            <person name="Castanera R."/>
            <person name="Culley D."/>
            <person name="Daum C."/>
            <person name="Ezra D."/>
            <person name="Gonzalez J."/>
            <person name="Henrissat B."/>
            <person name="Kuo A."/>
            <person name="Liang C."/>
            <person name="Lipzen A."/>
            <person name="Lutzoni F."/>
            <person name="Magnuson J."/>
            <person name="Mondo S."/>
            <person name="Nolan M."/>
            <person name="Ohm R."/>
            <person name="Pangilinan J."/>
            <person name="Park H.-J."/>
            <person name="Ramirez L."/>
            <person name="Alfaro M."/>
            <person name="Sun H."/>
            <person name="Tritt A."/>
            <person name="Yoshinaga Y."/>
            <person name="Zwiers L.-H."/>
            <person name="Turgeon B."/>
            <person name="Goodwin S."/>
            <person name="Spatafora J."/>
            <person name="Crous P."/>
            <person name="Grigoriev I."/>
        </authorList>
    </citation>
    <scope>NUCLEOTIDE SEQUENCE</scope>
    <source>
        <strain evidence="1">CBS 183.55</strain>
    </source>
</reference>
<dbReference type="EMBL" id="ML978966">
    <property type="protein sequence ID" value="KAF1929299.1"/>
    <property type="molecule type" value="Genomic_DNA"/>
</dbReference>
<name>A0A6A5RNR9_9PLEO</name>
<dbReference type="Proteomes" id="UP000800082">
    <property type="component" value="Unassembled WGS sequence"/>
</dbReference>
<dbReference type="GeneID" id="54349926"/>
<keyword evidence="2" id="KW-1185">Reference proteome</keyword>
<evidence type="ECO:0000313" key="1">
    <source>
        <dbReference type="EMBL" id="KAF1929299.1"/>
    </source>
</evidence>